<accession>A0A4Q1K7X7</accession>
<feature type="domain" description="GIY-YIG" evidence="1">
    <location>
        <begin position="1"/>
        <end position="77"/>
    </location>
</feature>
<dbReference type="RefSeq" id="WP_129461747.1">
    <property type="nucleotide sequence ID" value="NZ_SBKN01000005.1"/>
</dbReference>
<reference evidence="3" key="1">
    <citation type="submission" date="2019-01" db="EMBL/GenBank/DDBJ databases">
        <title>Cytophagaceae bacterium strain CAR-16.</title>
        <authorList>
            <person name="Chen W.-M."/>
        </authorList>
    </citation>
    <scope>NUCLEOTIDE SEQUENCE [LARGE SCALE GENOMIC DNA]</scope>
    <source>
        <strain evidence="3">WWJ-16</strain>
    </source>
</reference>
<evidence type="ECO:0000313" key="2">
    <source>
        <dbReference type="EMBL" id="RXR22289.1"/>
    </source>
</evidence>
<dbReference type="InterPro" id="IPR035901">
    <property type="entry name" value="GIY-YIG_endonuc_sf"/>
</dbReference>
<dbReference type="EMBL" id="SBKN01000005">
    <property type="protein sequence ID" value="RXR22289.1"/>
    <property type="molecule type" value="Genomic_DNA"/>
</dbReference>
<dbReference type="AlphaFoldDB" id="A0A4Q1K7X7"/>
<proteinExistence type="predicted"/>
<dbReference type="Proteomes" id="UP000289857">
    <property type="component" value="Unassembled WGS sequence"/>
</dbReference>
<dbReference type="OrthoDB" id="1495241at2"/>
<comment type="caution">
    <text evidence="2">The sequence shown here is derived from an EMBL/GenBank/DDBJ whole genome shotgun (WGS) entry which is preliminary data.</text>
</comment>
<dbReference type="Pfam" id="PF01541">
    <property type="entry name" value="GIY-YIG"/>
    <property type="match status" value="1"/>
</dbReference>
<dbReference type="InterPro" id="IPR000305">
    <property type="entry name" value="GIY-YIG_endonuc"/>
</dbReference>
<dbReference type="PROSITE" id="PS50164">
    <property type="entry name" value="GIY_YIG"/>
    <property type="match status" value="1"/>
</dbReference>
<evidence type="ECO:0000313" key="3">
    <source>
        <dbReference type="Proteomes" id="UP000289857"/>
    </source>
</evidence>
<keyword evidence="3" id="KW-1185">Reference proteome</keyword>
<evidence type="ECO:0000259" key="1">
    <source>
        <dbReference type="PROSITE" id="PS50164"/>
    </source>
</evidence>
<protein>
    <submittedName>
        <fullName evidence="2">GIY-YIG nuclease family protein</fullName>
    </submittedName>
</protein>
<organism evidence="2 3">
    <name type="scientific">Flavobacterium stagni</name>
    <dbReference type="NCBI Taxonomy" id="2506421"/>
    <lineage>
        <taxon>Bacteria</taxon>
        <taxon>Pseudomonadati</taxon>
        <taxon>Bacteroidota</taxon>
        <taxon>Flavobacteriia</taxon>
        <taxon>Flavobacteriales</taxon>
        <taxon>Flavobacteriaceae</taxon>
        <taxon>Flavobacterium</taxon>
    </lineage>
</organism>
<sequence length="95" mass="11229">MTTLYILHSKKLDRFYVGETHHLDTRLERHNAHTYSKNFTKIADDWTVVLAFEHPSRTTILRLERFIKNMKSKAFIKKIIDNPSLLNAIIDNKGF</sequence>
<dbReference type="Gene3D" id="3.40.1440.10">
    <property type="entry name" value="GIY-YIG endonuclease"/>
    <property type="match status" value="1"/>
</dbReference>
<dbReference type="SUPFAM" id="SSF82771">
    <property type="entry name" value="GIY-YIG endonuclease"/>
    <property type="match status" value="1"/>
</dbReference>
<gene>
    <name evidence="2" type="ORF">EQG61_09840</name>
</gene>
<name>A0A4Q1K7X7_9FLAO</name>